<sequence length="380" mass="41236">MSPRKSRLAVSAFFLVHGINLASWASRIPDIKERMDINDAEMGTLLLVMPISSILGLVSAGWILRNFDNKTPLITGMIAQCISLAAIGMSDNLYTLSAALFFLALSFRITGIAMNTQAVILQKSYAKPINGSFHAMWSFGGIMGVGLTSLLLALKVTILPHLIGVAIMLAIISIAAYPYLPTGDRAEEGSKIKLGKPDKSLFYLGVLILLASFCEGGMFDWSGVYFKDIVNVELYTAGYFTFMICMTLSRIMLDKFIIIRMKKEHVYLISSLMITGGILLATSLPYLIPAMAGFSIVGMGTAVVIPTTFLLAGDSKKYSAGMAISIISTYSVVGMLFGPPLIGFISEAFGLKISFLFFAVMGLLILPVSRLYFRSVKNEA</sequence>
<name>A0ABT3CU01_9BACT</name>
<keyword evidence="2 5" id="KW-0812">Transmembrane</keyword>
<feature type="transmembrane region" description="Helical" evidence="5">
    <location>
        <begin position="133"/>
        <end position="152"/>
    </location>
</feature>
<dbReference type="InterPro" id="IPR036259">
    <property type="entry name" value="MFS_trans_sf"/>
</dbReference>
<evidence type="ECO:0000256" key="1">
    <source>
        <dbReference type="ARBA" id="ARBA00004141"/>
    </source>
</evidence>
<evidence type="ECO:0000256" key="3">
    <source>
        <dbReference type="ARBA" id="ARBA00022989"/>
    </source>
</evidence>
<feature type="transmembrane region" description="Helical" evidence="5">
    <location>
        <begin position="234"/>
        <end position="253"/>
    </location>
</feature>
<dbReference type="RefSeq" id="WP_264137786.1">
    <property type="nucleotide sequence ID" value="NZ_JAOYOD010000001.1"/>
</dbReference>
<evidence type="ECO:0000259" key="6">
    <source>
        <dbReference type="PROSITE" id="PS50850"/>
    </source>
</evidence>
<feature type="transmembrane region" description="Helical" evidence="5">
    <location>
        <begin position="43"/>
        <end position="64"/>
    </location>
</feature>
<feature type="transmembrane region" description="Helical" evidence="5">
    <location>
        <begin position="158"/>
        <end position="180"/>
    </location>
</feature>
<feature type="transmembrane region" description="Helical" evidence="5">
    <location>
        <begin position="96"/>
        <end position="121"/>
    </location>
</feature>
<dbReference type="SUPFAM" id="SSF103473">
    <property type="entry name" value="MFS general substrate transporter"/>
    <property type="match status" value="1"/>
</dbReference>
<protein>
    <submittedName>
        <fullName evidence="7">MFS transporter</fullName>
    </submittedName>
</protein>
<evidence type="ECO:0000313" key="7">
    <source>
        <dbReference type="EMBL" id="MCV9386955.1"/>
    </source>
</evidence>
<comment type="subcellular location">
    <subcellularLocation>
        <location evidence="1">Membrane</location>
        <topology evidence="1">Multi-pass membrane protein</topology>
    </subcellularLocation>
</comment>
<evidence type="ECO:0000256" key="4">
    <source>
        <dbReference type="ARBA" id="ARBA00023136"/>
    </source>
</evidence>
<dbReference type="Pfam" id="PF07690">
    <property type="entry name" value="MFS_1"/>
    <property type="match status" value="1"/>
</dbReference>
<dbReference type="Gene3D" id="1.20.1250.20">
    <property type="entry name" value="MFS general substrate transporter like domains"/>
    <property type="match status" value="1"/>
</dbReference>
<keyword evidence="8" id="KW-1185">Reference proteome</keyword>
<feature type="transmembrane region" description="Helical" evidence="5">
    <location>
        <begin position="294"/>
        <end position="312"/>
    </location>
</feature>
<dbReference type="InterPro" id="IPR051788">
    <property type="entry name" value="MFS_Transporter"/>
</dbReference>
<feature type="transmembrane region" description="Helical" evidence="5">
    <location>
        <begin position="324"/>
        <end position="345"/>
    </location>
</feature>
<gene>
    <name evidence="7" type="ORF">N7U62_09795</name>
</gene>
<dbReference type="InterPro" id="IPR011701">
    <property type="entry name" value="MFS"/>
</dbReference>
<reference evidence="7 8" key="1">
    <citation type="submission" date="2022-10" db="EMBL/GenBank/DDBJ databases">
        <title>Comparative genomics and taxonomic characterization of three novel marine species of genus Reichenbachiella exhibiting antioxidant and polysaccharide degradation activities.</title>
        <authorList>
            <person name="Muhammad N."/>
            <person name="Lee Y.-J."/>
            <person name="Ko J."/>
            <person name="Kim S.-G."/>
        </authorList>
    </citation>
    <scope>NUCLEOTIDE SEQUENCE [LARGE SCALE GENOMIC DNA]</scope>
    <source>
        <strain evidence="7 8">ABR2-5</strain>
    </source>
</reference>
<proteinExistence type="predicted"/>
<evidence type="ECO:0000256" key="2">
    <source>
        <dbReference type="ARBA" id="ARBA00022692"/>
    </source>
</evidence>
<feature type="domain" description="Major facilitator superfamily (MFS) profile" evidence="6">
    <location>
        <begin position="6"/>
        <end position="377"/>
    </location>
</feature>
<dbReference type="Proteomes" id="UP001300692">
    <property type="component" value="Unassembled WGS sequence"/>
</dbReference>
<comment type="caution">
    <text evidence="7">The sequence shown here is derived from an EMBL/GenBank/DDBJ whole genome shotgun (WGS) entry which is preliminary data.</text>
</comment>
<feature type="transmembrane region" description="Helical" evidence="5">
    <location>
        <begin position="351"/>
        <end position="373"/>
    </location>
</feature>
<dbReference type="InterPro" id="IPR020846">
    <property type="entry name" value="MFS_dom"/>
</dbReference>
<dbReference type="EMBL" id="JAOYOD010000001">
    <property type="protein sequence ID" value="MCV9386955.1"/>
    <property type="molecule type" value="Genomic_DNA"/>
</dbReference>
<dbReference type="PANTHER" id="PTHR23514">
    <property type="entry name" value="BYPASS OF STOP CODON PROTEIN 6"/>
    <property type="match status" value="1"/>
</dbReference>
<keyword evidence="3 5" id="KW-1133">Transmembrane helix</keyword>
<organism evidence="7 8">
    <name type="scientific">Reichenbachiella ulvae</name>
    <dbReference type="NCBI Taxonomy" id="2980104"/>
    <lineage>
        <taxon>Bacteria</taxon>
        <taxon>Pseudomonadati</taxon>
        <taxon>Bacteroidota</taxon>
        <taxon>Cytophagia</taxon>
        <taxon>Cytophagales</taxon>
        <taxon>Reichenbachiellaceae</taxon>
        <taxon>Reichenbachiella</taxon>
    </lineage>
</organism>
<evidence type="ECO:0000256" key="5">
    <source>
        <dbReference type="SAM" id="Phobius"/>
    </source>
</evidence>
<accession>A0ABT3CU01</accession>
<dbReference type="PANTHER" id="PTHR23514:SF13">
    <property type="entry name" value="INNER MEMBRANE PROTEIN YBJJ"/>
    <property type="match status" value="1"/>
</dbReference>
<evidence type="ECO:0000313" key="8">
    <source>
        <dbReference type="Proteomes" id="UP001300692"/>
    </source>
</evidence>
<dbReference type="CDD" id="cd17393">
    <property type="entry name" value="MFS_MosC_like"/>
    <property type="match status" value="1"/>
</dbReference>
<keyword evidence="4 5" id="KW-0472">Membrane</keyword>
<dbReference type="PROSITE" id="PS50850">
    <property type="entry name" value="MFS"/>
    <property type="match status" value="1"/>
</dbReference>
<feature type="transmembrane region" description="Helical" evidence="5">
    <location>
        <begin position="201"/>
        <end position="222"/>
    </location>
</feature>
<feature type="transmembrane region" description="Helical" evidence="5">
    <location>
        <begin position="265"/>
        <end position="288"/>
    </location>
</feature>